<keyword evidence="3 4" id="KW-0012">Acyltransferase</keyword>
<dbReference type="GO" id="GO:0005737">
    <property type="term" value="C:cytoplasm"/>
    <property type="evidence" value="ECO:0007669"/>
    <property type="project" value="InterPro"/>
</dbReference>
<dbReference type="Gene3D" id="2.160.10.10">
    <property type="entry name" value="Hexapeptide repeat proteins"/>
    <property type="match status" value="1"/>
</dbReference>
<gene>
    <name evidence="6" type="ORF">DXU93_07320</name>
</gene>
<proteinExistence type="inferred from homology"/>
<evidence type="ECO:0000256" key="5">
    <source>
        <dbReference type="SAM" id="Phobius"/>
    </source>
</evidence>
<evidence type="ECO:0000256" key="2">
    <source>
        <dbReference type="ARBA" id="ARBA00022679"/>
    </source>
</evidence>
<keyword evidence="2 4" id="KW-0808">Transferase</keyword>
<comment type="similarity">
    <text evidence="1 4">Belongs to the transferase hexapeptide repeat family.</text>
</comment>
<evidence type="ECO:0000256" key="1">
    <source>
        <dbReference type="ARBA" id="ARBA00007274"/>
    </source>
</evidence>
<dbReference type="PANTHER" id="PTHR42811">
    <property type="entry name" value="SERINE ACETYLTRANSFERASE"/>
    <property type="match status" value="1"/>
</dbReference>
<dbReference type="RefSeq" id="WP_116880620.1">
    <property type="nucleotide sequence ID" value="NZ_QURB01000003.1"/>
</dbReference>
<name>A0A3E1EZ03_9FLAO</name>
<comment type="catalytic activity">
    <reaction evidence="4">
        <text>L-serine + acetyl-CoA = O-acetyl-L-serine + CoA</text>
        <dbReference type="Rhea" id="RHEA:24560"/>
        <dbReference type="ChEBI" id="CHEBI:33384"/>
        <dbReference type="ChEBI" id="CHEBI:57287"/>
        <dbReference type="ChEBI" id="CHEBI:57288"/>
        <dbReference type="ChEBI" id="CHEBI:58340"/>
        <dbReference type="EC" id="2.3.1.30"/>
    </reaction>
</comment>
<dbReference type="Proteomes" id="UP000257127">
    <property type="component" value="Unassembled WGS sequence"/>
</dbReference>
<protein>
    <recommendedName>
        <fullName evidence="4">Serine acetyltransferase</fullName>
        <ecNumber evidence="4">2.3.1.30</ecNumber>
    </recommendedName>
</protein>
<dbReference type="AlphaFoldDB" id="A0A3E1EZ03"/>
<organism evidence="6 7">
    <name type="scientific">Brumimicrobium aurantiacum</name>
    <dbReference type="NCBI Taxonomy" id="1737063"/>
    <lineage>
        <taxon>Bacteria</taxon>
        <taxon>Pseudomonadati</taxon>
        <taxon>Bacteroidota</taxon>
        <taxon>Flavobacteriia</taxon>
        <taxon>Flavobacteriales</taxon>
        <taxon>Crocinitomicaceae</taxon>
        <taxon>Brumimicrobium</taxon>
    </lineage>
</organism>
<keyword evidence="5" id="KW-0812">Transmembrane</keyword>
<dbReference type="PIRSF" id="PIRSF000441">
    <property type="entry name" value="CysE"/>
    <property type="match status" value="1"/>
</dbReference>
<dbReference type="GO" id="GO:0006535">
    <property type="term" value="P:cysteine biosynthetic process from serine"/>
    <property type="evidence" value="ECO:0007669"/>
    <property type="project" value="InterPro"/>
</dbReference>
<comment type="caution">
    <text evidence="6">The sequence shown here is derived from an EMBL/GenBank/DDBJ whole genome shotgun (WGS) entry which is preliminary data.</text>
</comment>
<evidence type="ECO:0000256" key="3">
    <source>
        <dbReference type="ARBA" id="ARBA00023315"/>
    </source>
</evidence>
<dbReference type="Pfam" id="PF00132">
    <property type="entry name" value="Hexapep"/>
    <property type="match status" value="1"/>
</dbReference>
<dbReference type="InterPro" id="IPR045304">
    <property type="entry name" value="LbH_SAT"/>
</dbReference>
<reference evidence="6 7" key="1">
    <citation type="submission" date="2018-08" db="EMBL/GenBank/DDBJ databases">
        <title>The draft genome squence of Brumimicrobium sp. N62.</title>
        <authorList>
            <person name="Du Z.-J."/>
            <person name="Luo H.-R."/>
        </authorList>
    </citation>
    <scope>NUCLEOTIDE SEQUENCE [LARGE SCALE GENOMIC DNA]</scope>
    <source>
        <strain evidence="6 7">N62</strain>
    </source>
</reference>
<feature type="transmembrane region" description="Helical" evidence="5">
    <location>
        <begin position="21"/>
        <end position="43"/>
    </location>
</feature>
<evidence type="ECO:0000256" key="4">
    <source>
        <dbReference type="PIRNR" id="PIRNR000441"/>
    </source>
</evidence>
<dbReference type="InterPro" id="IPR011004">
    <property type="entry name" value="Trimer_LpxA-like_sf"/>
</dbReference>
<dbReference type="EMBL" id="QURB01000003">
    <property type="protein sequence ID" value="RFC54786.1"/>
    <property type="molecule type" value="Genomic_DNA"/>
</dbReference>
<dbReference type="OrthoDB" id="9814490at2"/>
<evidence type="ECO:0000313" key="6">
    <source>
        <dbReference type="EMBL" id="RFC54786.1"/>
    </source>
</evidence>
<keyword evidence="7" id="KW-1185">Reference proteome</keyword>
<sequence>MKMLKFLKADFKAYKKEIKPSVFNISFTFMASAAFRAVILYRLSHYFDKKNKVVAILFEKTMHITTITWIGRRANISSGFVIRHIGGIVIGGKTKIGKNCEIRQGVTFGGNLGKTKYNTTQPIVGDNVLIGAGAKILGPIKIGDNCIIGANAVVVSDIPENSVAGGIPAKVLREVREGENPLLKTKIK</sequence>
<dbReference type="SUPFAM" id="SSF51161">
    <property type="entry name" value="Trimeric LpxA-like enzymes"/>
    <property type="match status" value="1"/>
</dbReference>
<keyword evidence="5" id="KW-1133">Transmembrane helix</keyword>
<dbReference type="CDD" id="cd03354">
    <property type="entry name" value="LbH_SAT"/>
    <property type="match status" value="1"/>
</dbReference>
<dbReference type="InterPro" id="IPR005881">
    <property type="entry name" value="Ser_O-AcTrfase"/>
</dbReference>
<dbReference type="InterPro" id="IPR001451">
    <property type="entry name" value="Hexapep"/>
</dbReference>
<dbReference type="EC" id="2.3.1.30" evidence="4"/>
<dbReference type="GO" id="GO:0009001">
    <property type="term" value="F:serine O-acetyltransferase activity"/>
    <property type="evidence" value="ECO:0007669"/>
    <property type="project" value="UniProtKB-EC"/>
</dbReference>
<accession>A0A3E1EZ03</accession>
<evidence type="ECO:0000313" key="7">
    <source>
        <dbReference type="Proteomes" id="UP000257127"/>
    </source>
</evidence>
<keyword evidence="5" id="KW-0472">Membrane</keyword>